<dbReference type="SUPFAM" id="SSF52833">
    <property type="entry name" value="Thioredoxin-like"/>
    <property type="match status" value="1"/>
</dbReference>
<accession>A0A4U0VYB9</accession>
<feature type="domain" description="Spermatogenesis-associated protein 20-like TRX" evidence="1">
    <location>
        <begin position="18"/>
        <end position="182"/>
    </location>
</feature>
<name>A0A4U0VYB9_9PEZI</name>
<dbReference type="SUPFAM" id="SSF48208">
    <property type="entry name" value="Six-hairpin glycosidases"/>
    <property type="match status" value="1"/>
</dbReference>
<evidence type="ECO:0000313" key="2">
    <source>
        <dbReference type="EMBL" id="TKA54734.1"/>
    </source>
</evidence>
<evidence type="ECO:0000313" key="3">
    <source>
        <dbReference type="Proteomes" id="UP000308768"/>
    </source>
</evidence>
<dbReference type="OrthoDB" id="1923667at2759"/>
<dbReference type="GO" id="GO:0003824">
    <property type="term" value="F:catalytic activity"/>
    <property type="evidence" value="ECO:0007669"/>
    <property type="project" value="UniProtKB-ARBA"/>
</dbReference>
<dbReference type="STRING" id="331657.A0A4U0VYB9"/>
<dbReference type="Gene3D" id="3.40.30.10">
    <property type="entry name" value="Glutaredoxin"/>
    <property type="match status" value="1"/>
</dbReference>
<evidence type="ECO:0000259" key="1">
    <source>
        <dbReference type="Pfam" id="PF03190"/>
    </source>
</evidence>
<dbReference type="EMBL" id="NAJN01002284">
    <property type="protein sequence ID" value="TKA54734.1"/>
    <property type="molecule type" value="Genomic_DNA"/>
</dbReference>
<dbReference type="AlphaFoldDB" id="A0A4U0VYB9"/>
<reference evidence="2 3" key="1">
    <citation type="submission" date="2017-03" db="EMBL/GenBank/DDBJ databases">
        <title>Genomes of endolithic fungi from Antarctica.</title>
        <authorList>
            <person name="Coleine C."/>
            <person name="Masonjones S."/>
            <person name="Stajich J.E."/>
        </authorList>
    </citation>
    <scope>NUCLEOTIDE SEQUENCE [LARGE SCALE GENOMIC DNA]</scope>
    <source>
        <strain evidence="2 3">CCFEE 5187</strain>
    </source>
</reference>
<dbReference type="Gene3D" id="1.50.10.10">
    <property type="match status" value="1"/>
</dbReference>
<dbReference type="InterPro" id="IPR036249">
    <property type="entry name" value="Thioredoxin-like_sf"/>
</dbReference>
<dbReference type="InterPro" id="IPR004879">
    <property type="entry name" value="Ssp411-like_TRX"/>
</dbReference>
<dbReference type="CDD" id="cd02955">
    <property type="entry name" value="SSP411"/>
    <property type="match status" value="1"/>
</dbReference>
<dbReference type="InterPro" id="IPR024705">
    <property type="entry name" value="Ssp411"/>
</dbReference>
<protein>
    <recommendedName>
        <fullName evidence="1">Spermatogenesis-associated protein 20-like TRX domain-containing protein</fullName>
    </recommendedName>
</protein>
<comment type="caution">
    <text evidence="2">The sequence shown here is derived from an EMBL/GenBank/DDBJ whole genome shotgun (WGS) entry which is preliminary data.</text>
</comment>
<dbReference type="GO" id="GO:0005975">
    <property type="term" value="P:carbohydrate metabolic process"/>
    <property type="evidence" value="ECO:0007669"/>
    <property type="project" value="InterPro"/>
</dbReference>
<dbReference type="InterPro" id="IPR012341">
    <property type="entry name" value="6hp_glycosidase-like_sf"/>
</dbReference>
<proteinExistence type="predicted"/>
<dbReference type="Pfam" id="PF03190">
    <property type="entry name" value="Thioredox_DsbH"/>
    <property type="match status" value="1"/>
</dbReference>
<dbReference type="PANTHER" id="PTHR42899">
    <property type="entry name" value="SPERMATOGENESIS-ASSOCIATED PROTEIN 20"/>
    <property type="match status" value="1"/>
</dbReference>
<gene>
    <name evidence="2" type="ORF">B0A49_12011</name>
</gene>
<dbReference type="PIRSF" id="PIRSF006402">
    <property type="entry name" value="UCP006402_thioredoxin"/>
    <property type="match status" value="1"/>
</dbReference>
<dbReference type="Proteomes" id="UP000308768">
    <property type="component" value="Unassembled WGS sequence"/>
</dbReference>
<sequence length="742" mass="82174">MDVNLHAPGTKPEIKLVNRLNESRSPYVRGHMDNPVAWQMWGPEAIALAKKTNRLLFVSIGYAACHWCHVMERESFENEEIAQLLNDHFIPIKIDREERPDVDRIYMNFVQATTGSGGWPLNVFITPDLEPLFGGTYWPGPGSTTIGMQHMGFAGILKKLAAVWENQRQRCLDNAKDITAQLKQFAQEGTLSGGEDGEASEGLELELLDDAYEHYAAKYDSKYGGFGGAPKFPTPPNLSFLLHLSQCPSEVEDVVGDQECRNAKEMVINTLRHMTRGGIHDQIGNGFARYSVTRDWSLPHFEKMLYDNAQLLPLYLDAYVITKDPEMLSTVHDIATYLTTPPLHASSGGFFSAEDADSLYRPTDTEKREGAFYVWTHKELQSILGERDAEVCAAYWGVEENGNVSPQHDAHDELINQNVLSIKQNREQLAKEFGLKVDEVDKILAEGRAKLLKHRNKERPRPALDDKIVVGWNGLAIGGLARTSAVLEGTDPENATKYRTAAEEAVRFIKAELYDPSTKTMKRVYREGPGDAPAFADDYAFLISGLLDLYAATFDDLYLSFADTLQQTQIALFWDGASHGFFATAANQPDLLLRLKDGMDNAEPSTNGVSAHNLHRLGALLDDETYTVRAKQTVDAFEAEVMQHPFLFTSMLGAVVAGRLGMRSLVICGAGREVEAAVAEARTQSNTNSTVVRIGGAAKSEWLRARNGLLQSLDPRTARVMVCERGACREVLDLADVGSALA</sequence>
<organism evidence="2 3">
    <name type="scientific">Cryomyces minteri</name>
    <dbReference type="NCBI Taxonomy" id="331657"/>
    <lineage>
        <taxon>Eukaryota</taxon>
        <taxon>Fungi</taxon>
        <taxon>Dikarya</taxon>
        <taxon>Ascomycota</taxon>
        <taxon>Pezizomycotina</taxon>
        <taxon>Dothideomycetes</taxon>
        <taxon>Dothideomycetes incertae sedis</taxon>
        <taxon>Cryomyces</taxon>
    </lineage>
</organism>
<keyword evidence="3" id="KW-1185">Reference proteome</keyword>
<dbReference type="PANTHER" id="PTHR42899:SF1">
    <property type="entry name" value="SPERMATOGENESIS-ASSOCIATED PROTEIN 20"/>
    <property type="match status" value="1"/>
</dbReference>
<dbReference type="InterPro" id="IPR008928">
    <property type="entry name" value="6-hairpin_glycosidase_sf"/>
</dbReference>